<evidence type="ECO:0000313" key="2">
    <source>
        <dbReference type="EMBL" id="GAA94672.1"/>
    </source>
</evidence>
<proteinExistence type="predicted"/>
<dbReference type="EMBL" id="BABT02000046">
    <property type="protein sequence ID" value="GAA94672.1"/>
    <property type="molecule type" value="Genomic_DNA"/>
</dbReference>
<organism evidence="2 3">
    <name type="scientific">Mixia osmundae (strain CBS 9802 / IAM 14324 / JCM 22182 / KY 12970)</name>
    <dbReference type="NCBI Taxonomy" id="764103"/>
    <lineage>
        <taxon>Eukaryota</taxon>
        <taxon>Fungi</taxon>
        <taxon>Dikarya</taxon>
        <taxon>Basidiomycota</taxon>
        <taxon>Pucciniomycotina</taxon>
        <taxon>Mixiomycetes</taxon>
        <taxon>Mixiales</taxon>
        <taxon>Mixiaceae</taxon>
        <taxon>Mixia</taxon>
    </lineage>
</organism>
<dbReference type="RefSeq" id="XP_014568212.1">
    <property type="nucleotide sequence ID" value="XM_014712726.1"/>
</dbReference>
<feature type="compositionally biased region" description="Basic and acidic residues" evidence="1">
    <location>
        <begin position="180"/>
        <end position="193"/>
    </location>
</feature>
<feature type="region of interest" description="Disordered" evidence="1">
    <location>
        <begin position="1"/>
        <end position="195"/>
    </location>
</feature>
<dbReference type="HOGENOM" id="CLU_594585_0_0_1"/>
<dbReference type="InParanoid" id="G7DVR2"/>
<keyword evidence="3" id="KW-1185">Reference proteome</keyword>
<accession>G7DVR2</accession>
<evidence type="ECO:0000256" key="1">
    <source>
        <dbReference type="SAM" id="MobiDB-lite"/>
    </source>
</evidence>
<sequence length="460" mass="49820">MALSSDPPDEKPSISSQTAAPSAKKLGKQAVASTSASAANKRKVESEPAQARKKSTLSSVTGPTASPSIAKKPMAKKVKSQHAHLSRPEASTSASRGSTPIGPTSGPTGTDVVLSSKMYDKLFGAKLDEPKPVRRSDPSTATPARRSDSSRVSTPIASTGTATTTTTSKSVDPLARIKISKKEGGSSTPKEKVLTSAERFSQLRPTPVPREKVQIWPSKEQWERGKYDKKVRTQMLLSNGRTKKYKLVARKASARPTVRSSQLRGRLMSATKPDEVVPMMPEVRNPNELFPLESFDITRVMGQQDSLRAPIQTLLWRNDPDALLKHIAQRKLLKAQYDAIAPRSKAPPTPASSSGGKTPHDPRPIDPSLPSYGAVRAQSQNRELTLDGFGSINKQHAGKGIHIKLMHPFVPFASWTEIRNAQTTGGKSDLFTPLSMSLPTPLNQTHGRTPYMSGIKEEPH</sequence>
<reference evidence="2 3" key="1">
    <citation type="journal article" date="2011" name="J. Gen. Appl. Microbiol.">
        <title>Draft genome sequencing of the enigmatic basidiomycete Mixia osmundae.</title>
        <authorList>
            <person name="Nishida H."/>
            <person name="Nagatsuka Y."/>
            <person name="Sugiyama J."/>
        </authorList>
    </citation>
    <scope>NUCLEOTIDE SEQUENCE [LARGE SCALE GENOMIC DNA]</scope>
    <source>
        <strain evidence="3">CBS 9802 / IAM 14324 / JCM 22182 / KY 12970</strain>
    </source>
</reference>
<feature type="region of interest" description="Disordered" evidence="1">
    <location>
        <begin position="429"/>
        <end position="460"/>
    </location>
</feature>
<feature type="region of interest" description="Disordered" evidence="1">
    <location>
        <begin position="339"/>
        <end position="371"/>
    </location>
</feature>
<feature type="compositionally biased region" description="Basic and acidic residues" evidence="1">
    <location>
        <begin position="126"/>
        <end position="137"/>
    </location>
</feature>
<feature type="compositionally biased region" description="Polar residues" evidence="1">
    <location>
        <begin position="56"/>
        <end position="67"/>
    </location>
</feature>
<reference evidence="2 3" key="2">
    <citation type="journal article" date="2012" name="Open Biol.">
        <title>Characteristics of nucleosomes and linker DNA regions on the genome of the basidiomycete Mixia osmundae revealed by mono- and dinucleosome mapping.</title>
        <authorList>
            <person name="Nishida H."/>
            <person name="Kondo S."/>
            <person name="Matsumoto T."/>
            <person name="Suzuki Y."/>
            <person name="Yoshikawa H."/>
            <person name="Taylor T.D."/>
            <person name="Sugiyama J."/>
        </authorList>
    </citation>
    <scope>NUCLEOTIDE SEQUENCE [LARGE SCALE GENOMIC DNA]</scope>
    <source>
        <strain evidence="3">CBS 9802 / IAM 14324 / JCM 22182 / KY 12970</strain>
    </source>
</reference>
<feature type="compositionally biased region" description="Low complexity" evidence="1">
    <location>
        <begin position="95"/>
        <end position="110"/>
    </location>
</feature>
<feature type="compositionally biased region" description="Basic residues" evidence="1">
    <location>
        <begin position="73"/>
        <end position="85"/>
    </location>
</feature>
<dbReference type="AlphaFoldDB" id="G7DVR2"/>
<feature type="compositionally biased region" description="Polar residues" evidence="1">
    <location>
        <begin position="434"/>
        <end position="447"/>
    </location>
</feature>
<comment type="caution">
    <text evidence="2">The sequence shown here is derived from an EMBL/GenBank/DDBJ whole genome shotgun (WGS) entry which is preliminary data.</text>
</comment>
<evidence type="ECO:0000313" key="3">
    <source>
        <dbReference type="Proteomes" id="UP000009131"/>
    </source>
</evidence>
<name>G7DVR2_MIXOS</name>
<feature type="compositionally biased region" description="Low complexity" evidence="1">
    <location>
        <begin position="153"/>
        <end position="170"/>
    </location>
</feature>
<protein>
    <submittedName>
        <fullName evidence="2">Uncharacterized protein</fullName>
    </submittedName>
</protein>
<dbReference type="Proteomes" id="UP000009131">
    <property type="component" value="Unassembled WGS sequence"/>
</dbReference>
<gene>
    <name evidence="2" type="primary">Mo01325</name>
    <name evidence="2" type="ORF">E5Q_01325</name>
</gene>